<sequence>MKLRKRISARWIAPVLGLALVIPSVLPVPVSAASLKASVQSVEFVGMPAPATTQDMAKIYSSASLKVTYSDNSVKLFPLSYTTMFKTTDSIGGTIAGVSVDAKGKPILDTSVPNDPKPFVSDGPDANSLFQVQGAAATGLGGNPLSMVTHYEYITTNNAGKSAYGLIPASMSYTTIDQNKTTGELHPVTLSKIDFSSVDGLWIPCNGSLSPWNTHLGSEEYEPDARAFEADPKQTYVNPFVQSYYQDPTKVGNPYSYNYIVEVTAHPDNSTSVVKHYSMGRFSHELSKVAPDQKTVYFGDDGGNTMLFMYVADQAKNLSAGTLYAGKWIQKSADNGGSADLQWFKLGHATDNEVKSYIDKGVKFSDLFQSSEKAADGYTAIKSYPTGKVEYLKVKSGMEQAAAFLESRRYGAILGATAEFNKMEGVALNAKDKKLYVAMSYVEKAMEKDTKGTDPSDDIQVNKLSAGVTYEVSLTDGQKDRDGQAINSQYVPTFMKGLVWGEDLSAADSKGNSAAEDKVANPDNLSYSESLRTLFIGEDSGKHVNNFVWAYNTDTKKLSRILTTPAGAEATGLQAVDNLNGFSYIMSNLQHPGDEMIVAESLKPEVEKYINQNFDNKKAGMVGYISGLPSLQQLEQAAPSITPDTTLIPLRETAQAAGAKVVWHGIKKEIVISYHSHTLKVLVGSMIADIDGTMVDLPAQTVLKNGKVVFSASVLHNFLSMN</sequence>
<dbReference type="PANTHER" id="PTHR35399">
    <property type="entry name" value="SLR8030 PROTEIN"/>
    <property type="match status" value="1"/>
</dbReference>
<dbReference type="Proteomes" id="UP000275368">
    <property type="component" value="Chromosome"/>
</dbReference>
<proteinExistence type="predicted"/>
<accession>A0A3G9J4B6</accession>
<dbReference type="Gene3D" id="3.30.457.10">
    <property type="entry name" value="Copper amine oxidase-like, N-terminal domain"/>
    <property type="match status" value="1"/>
</dbReference>
<gene>
    <name evidence="2" type="ORF">Back11_45300</name>
</gene>
<keyword evidence="3" id="KW-1185">Reference proteome</keyword>
<dbReference type="Pfam" id="PF05787">
    <property type="entry name" value="PhoX"/>
    <property type="match status" value="1"/>
</dbReference>
<dbReference type="EMBL" id="AP019308">
    <property type="protein sequence ID" value="BBH23185.1"/>
    <property type="molecule type" value="Genomic_DNA"/>
</dbReference>
<dbReference type="KEGG" id="pbk:Back11_45300"/>
<dbReference type="OrthoDB" id="9801383at2"/>
<organism evidence="2 3">
    <name type="scientific">Paenibacillus baekrokdamisoli</name>
    <dbReference type="NCBI Taxonomy" id="1712516"/>
    <lineage>
        <taxon>Bacteria</taxon>
        <taxon>Bacillati</taxon>
        <taxon>Bacillota</taxon>
        <taxon>Bacilli</taxon>
        <taxon>Bacillales</taxon>
        <taxon>Paenibacillaceae</taxon>
        <taxon>Paenibacillus</taxon>
    </lineage>
</organism>
<dbReference type="AlphaFoldDB" id="A0A3G9J4B6"/>
<reference evidence="2 3" key="1">
    <citation type="submission" date="2018-11" db="EMBL/GenBank/DDBJ databases">
        <title>Complete genome sequence of Paenibacillus baekrokdamisoli strain KCTC 33723.</title>
        <authorList>
            <person name="Kang S.W."/>
            <person name="Lee K.C."/>
            <person name="Kim K.K."/>
            <person name="Kim J.S."/>
            <person name="Kim D.S."/>
            <person name="Ko S.H."/>
            <person name="Yang S.H."/>
            <person name="Lee J.S."/>
        </authorList>
    </citation>
    <scope>NUCLEOTIDE SEQUENCE [LARGE SCALE GENOMIC DNA]</scope>
    <source>
        <strain evidence="2 3">KCTC 33723</strain>
    </source>
</reference>
<protein>
    <submittedName>
        <fullName evidence="2">Exported alkaline phosphatase</fullName>
    </submittedName>
</protein>
<evidence type="ECO:0000313" key="3">
    <source>
        <dbReference type="Proteomes" id="UP000275368"/>
    </source>
</evidence>
<dbReference type="InterPro" id="IPR008557">
    <property type="entry name" value="PhoX"/>
</dbReference>
<evidence type="ECO:0000259" key="1">
    <source>
        <dbReference type="Pfam" id="PF07833"/>
    </source>
</evidence>
<dbReference type="Pfam" id="PF07833">
    <property type="entry name" value="Cu_amine_oxidN1"/>
    <property type="match status" value="1"/>
</dbReference>
<name>A0A3G9J4B6_9BACL</name>
<dbReference type="SUPFAM" id="SSF55383">
    <property type="entry name" value="Copper amine oxidase, domain N"/>
    <property type="match status" value="1"/>
</dbReference>
<dbReference type="InterPro" id="IPR012854">
    <property type="entry name" value="Cu_amine_oxidase-like_N"/>
</dbReference>
<feature type="domain" description="Copper amine oxidase-like N-terminal" evidence="1">
    <location>
        <begin position="636"/>
        <end position="719"/>
    </location>
</feature>
<evidence type="ECO:0000313" key="2">
    <source>
        <dbReference type="EMBL" id="BBH23185.1"/>
    </source>
</evidence>
<dbReference type="InterPro" id="IPR036582">
    <property type="entry name" value="Mao_N_sf"/>
</dbReference>
<dbReference type="RefSeq" id="WP_125662438.1">
    <property type="nucleotide sequence ID" value="NZ_AP019308.1"/>
</dbReference>
<dbReference type="PANTHER" id="PTHR35399:SF2">
    <property type="entry name" value="DUF839 DOMAIN-CONTAINING PROTEIN"/>
    <property type="match status" value="1"/>
</dbReference>